<evidence type="ECO:0000256" key="4">
    <source>
        <dbReference type="ARBA" id="ARBA00023136"/>
    </source>
</evidence>
<feature type="transmembrane region" description="Helical" evidence="6">
    <location>
        <begin position="348"/>
        <end position="369"/>
    </location>
</feature>
<feature type="transmembrane region" description="Helical" evidence="6">
    <location>
        <begin position="308"/>
        <end position="328"/>
    </location>
</feature>
<feature type="transmembrane region" description="Helical" evidence="6">
    <location>
        <begin position="187"/>
        <end position="208"/>
    </location>
</feature>
<organism evidence="7 8">
    <name type="scientific">Imshaugia aleurites</name>
    <dbReference type="NCBI Taxonomy" id="172621"/>
    <lineage>
        <taxon>Eukaryota</taxon>
        <taxon>Fungi</taxon>
        <taxon>Dikarya</taxon>
        <taxon>Ascomycota</taxon>
        <taxon>Pezizomycotina</taxon>
        <taxon>Lecanoromycetes</taxon>
        <taxon>OSLEUM clade</taxon>
        <taxon>Lecanoromycetidae</taxon>
        <taxon>Lecanorales</taxon>
        <taxon>Lecanorineae</taxon>
        <taxon>Parmeliaceae</taxon>
        <taxon>Imshaugia</taxon>
    </lineage>
</organism>
<protein>
    <submittedName>
        <fullName evidence="7">Uncharacterized protein</fullName>
    </submittedName>
</protein>
<dbReference type="Gene3D" id="1.20.1070.10">
    <property type="entry name" value="Rhodopsin 7-helix transmembrane proteins"/>
    <property type="match status" value="1"/>
</dbReference>
<evidence type="ECO:0000313" key="8">
    <source>
        <dbReference type="Proteomes" id="UP000664534"/>
    </source>
</evidence>
<dbReference type="GO" id="GO:0004930">
    <property type="term" value="F:G protein-coupled receptor activity"/>
    <property type="evidence" value="ECO:0007669"/>
    <property type="project" value="TreeGrafter"/>
</dbReference>
<feature type="transmembrane region" description="Helical" evidence="6">
    <location>
        <begin position="100"/>
        <end position="118"/>
    </location>
</feature>
<dbReference type="GO" id="GO:0005886">
    <property type="term" value="C:plasma membrane"/>
    <property type="evidence" value="ECO:0007669"/>
    <property type="project" value="TreeGrafter"/>
</dbReference>
<name>A0A8H3ELD0_9LECA</name>
<keyword evidence="3 6" id="KW-1133">Transmembrane helix</keyword>
<dbReference type="Proteomes" id="UP000664534">
    <property type="component" value="Unassembled WGS sequence"/>
</dbReference>
<dbReference type="OrthoDB" id="18453at2759"/>
<feature type="compositionally biased region" description="Basic and acidic residues" evidence="5">
    <location>
        <begin position="411"/>
        <end position="433"/>
    </location>
</feature>
<evidence type="ECO:0000256" key="5">
    <source>
        <dbReference type="SAM" id="MobiDB-lite"/>
    </source>
</evidence>
<keyword evidence="8" id="KW-1185">Reference proteome</keyword>
<keyword evidence="2 6" id="KW-0812">Transmembrane</keyword>
<evidence type="ECO:0000256" key="2">
    <source>
        <dbReference type="ARBA" id="ARBA00022692"/>
    </source>
</evidence>
<feature type="transmembrane region" description="Helical" evidence="6">
    <location>
        <begin position="17"/>
        <end position="35"/>
    </location>
</feature>
<reference evidence="7" key="1">
    <citation type="submission" date="2021-03" db="EMBL/GenBank/DDBJ databases">
        <authorList>
            <person name="Tagirdzhanova G."/>
        </authorList>
    </citation>
    <scope>NUCLEOTIDE SEQUENCE</scope>
</reference>
<accession>A0A8H3ELD0</accession>
<dbReference type="PANTHER" id="PTHR23112:SF0">
    <property type="entry name" value="TRANSMEMBRANE PROTEIN 116"/>
    <property type="match status" value="1"/>
</dbReference>
<sequence>MASLTAGESRALETTERVASCFSLIGTIFIFVTFVSSPNFRRPINRLVFYASWGNTLCNIGTLMFVPADALWNLAMAINVYLTLFKKYNAQQLKALEWKYHLMAYGAPFVIAFVFIFVETKERGKIYGPAVVREKLKVRHECKLTVNVKLWCWLAHDWDFLRIAVCYGPAWYANESEIARIPCTYSYFHRVCIITAFGIYIMAGREIFQKRHQLRAFTNPSDDHNYAFKTTDYQVTSDFRNLPLGNIADAYVPPIDPKSSNPSDTSHAPYPKYNVKISAALRPSLPNHTSTDYKQQRKNRAAMEANRAAFGYTRVASLFFVSLLVTWVPSSINRVYSLIYPESISVPYAYAAGIVLSLMGFWNSVIYIATSRAACRTLFLSLFRKFTGTGDGRLPIDGDGVQELNTRRSSRVRDSSWGDSSEELRGDTVGEAV</sequence>
<evidence type="ECO:0000256" key="6">
    <source>
        <dbReference type="SAM" id="Phobius"/>
    </source>
</evidence>
<feature type="transmembrane region" description="Helical" evidence="6">
    <location>
        <begin position="71"/>
        <end position="88"/>
    </location>
</feature>
<dbReference type="SUPFAM" id="SSF81321">
    <property type="entry name" value="Family A G protein-coupled receptor-like"/>
    <property type="match status" value="1"/>
</dbReference>
<feature type="region of interest" description="Disordered" evidence="5">
    <location>
        <begin position="406"/>
        <end position="433"/>
    </location>
</feature>
<comment type="caution">
    <text evidence="7">The sequence shown here is derived from an EMBL/GenBank/DDBJ whole genome shotgun (WGS) entry which is preliminary data.</text>
</comment>
<gene>
    <name evidence="7" type="ORF">IMSHALPRED_007501</name>
</gene>
<proteinExistence type="predicted"/>
<dbReference type="EMBL" id="CAJPDT010000005">
    <property type="protein sequence ID" value="CAF9908806.1"/>
    <property type="molecule type" value="Genomic_DNA"/>
</dbReference>
<evidence type="ECO:0000313" key="7">
    <source>
        <dbReference type="EMBL" id="CAF9908806.1"/>
    </source>
</evidence>
<evidence type="ECO:0000256" key="3">
    <source>
        <dbReference type="ARBA" id="ARBA00022989"/>
    </source>
</evidence>
<evidence type="ECO:0000256" key="1">
    <source>
        <dbReference type="ARBA" id="ARBA00004141"/>
    </source>
</evidence>
<dbReference type="GO" id="GO:0007189">
    <property type="term" value="P:adenylate cyclase-activating G protein-coupled receptor signaling pathway"/>
    <property type="evidence" value="ECO:0007669"/>
    <property type="project" value="TreeGrafter"/>
</dbReference>
<keyword evidence="4 6" id="KW-0472">Membrane</keyword>
<dbReference type="PANTHER" id="PTHR23112">
    <property type="entry name" value="G PROTEIN-COUPLED RECEPTOR 157-RELATED"/>
    <property type="match status" value="1"/>
</dbReference>
<comment type="subcellular location">
    <subcellularLocation>
        <location evidence="1">Membrane</location>
        <topology evidence="1">Multi-pass membrane protein</topology>
    </subcellularLocation>
</comment>
<dbReference type="AlphaFoldDB" id="A0A8H3ELD0"/>